<dbReference type="OrthoDB" id="194358at2759"/>
<name>A0A6J2Y1W7_SITOR</name>
<evidence type="ECO:0000256" key="3">
    <source>
        <dbReference type="PROSITE-ProRule" id="PRU00023"/>
    </source>
</evidence>
<dbReference type="Pfam" id="PF12796">
    <property type="entry name" value="Ank_2"/>
    <property type="match status" value="2"/>
</dbReference>
<sequence length="287" mass="32001">MHIIRTLNISINKKIIIAKSEDEVLKEYLPMFPLNSIQRINKNINELIPKISTNIENDIMQAIRIDSFKDVTELISSSIVQYPKSVINKNKPLYEACRLGHKDIVKILLENGADVNYLSGYIIETPLHIAVFNGHDYIASVLLDFGADYGVKCQCGYTALHYASRKGYVRLIEKLIKVGANVNEKITKIAEFDERLKPQTPLQLSADSGHKNCCEILLKHGASVNERNSNGQTALHIAAIRGNADVVIVLLKNGASLKLQSDDGHTPIQAAEKNGKNEIIPLLKRRI</sequence>
<reference evidence="5" key="1">
    <citation type="submission" date="2025-08" db="UniProtKB">
        <authorList>
            <consortium name="RefSeq"/>
        </authorList>
    </citation>
    <scope>IDENTIFICATION</scope>
    <source>
        <tissue evidence="5">Gonads</tissue>
    </source>
</reference>
<dbReference type="GeneID" id="115883478"/>
<organism evidence="4 5">
    <name type="scientific">Sitophilus oryzae</name>
    <name type="common">Rice weevil</name>
    <name type="synonym">Curculio oryzae</name>
    <dbReference type="NCBI Taxonomy" id="7048"/>
    <lineage>
        <taxon>Eukaryota</taxon>
        <taxon>Metazoa</taxon>
        <taxon>Ecdysozoa</taxon>
        <taxon>Arthropoda</taxon>
        <taxon>Hexapoda</taxon>
        <taxon>Insecta</taxon>
        <taxon>Pterygota</taxon>
        <taxon>Neoptera</taxon>
        <taxon>Endopterygota</taxon>
        <taxon>Coleoptera</taxon>
        <taxon>Polyphaga</taxon>
        <taxon>Cucujiformia</taxon>
        <taxon>Curculionidae</taxon>
        <taxon>Dryophthorinae</taxon>
        <taxon>Sitophilus</taxon>
    </lineage>
</organism>
<gene>
    <name evidence="5" type="primary">LOC115883478</name>
</gene>
<proteinExistence type="predicted"/>
<dbReference type="PROSITE" id="PS50297">
    <property type="entry name" value="ANK_REP_REGION"/>
    <property type="match status" value="5"/>
</dbReference>
<dbReference type="KEGG" id="soy:115883478"/>
<dbReference type="Pfam" id="PF00023">
    <property type="entry name" value="Ank"/>
    <property type="match status" value="1"/>
</dbReference>
<dbReference type="InParanoid" id="A0A6J2Y1W7"/>
<dbReference type="InterPro" id="IPR036770">
    <property type="entry name" value="Ankyrin_rpt-contain_sf"/>
</dbReference>
<dbReference type="Gene3D" id="1.25.40.20">
    <property type="entry name" value="Ankyrin repeat-containing domain"/>
    <property type="match status" value="2"/>
</dbReference>
<evidence type="ECO:0000256" key="1">
    <source>
        <dbReference type="ARBA" id="ARBA00022737"/>
    </source>
</evidence>
<keyword evidence="4" id="KW-1185">Reference proteome</keyword>
<evidence type="ECO:0000313" key="5">
    <source>
        <dbReference type="RefSeq" id="XP_030757702.1"/>
    </source>
</evidence>
<evidence type="ECO:0000313" key="4">
    <source>
        <dbReference type="Proteomes" id="UP000504635"/>
    </source>
</evidence>
<feature type="repeat" description="ANK" evidence="3">
    <location>
        <begin position="197"/>
        <end position="229"/>
    </location>
</feature>
<accession>A0A6J2Y1W7</accession>
<evidence type="ECO:0000256" key="2">
    <source>
        <dbReference type="ARBA" id="ARBA00023043"/>
    </source>
</evidence>
<dbReference type="Proteomes" id="UP000504635">
    <property type="component" value="Unplaced"/>
</dbReference>
<dbReference type="PANTHER" id="PTHR24171:SF9">
    <property type="entry name" value="ANKYRIN REPEAT DOMAIN-CONTAINING PROTEIN 39"/>
    <property type="match status" value="1"/>
</dbReference>
<dbReference type="InterPro" id="IPR002110">
    <property type="entry name" value="Ankyrin_rpt"/>
</dbReference>
<feature type="repeat" description="ANK" evidence="3">
    <location>
        <begin position="230"/>
        <end position="262"/>
    </location>
</feature>
<feature type="repeat" description="ANK" evidence="3">
    <location>
        <begin position="155"/>
        <end position="187"/>
    </location>
</feature>
<dbReference type="PRINTS" id="PR01415">
    <property type="entry name" value="ANKYRIN"/>
</dbReference>
<feature type="repeat" description="ANK" evidence="3">
    <location>
        <begin position="125"/>
        <end position="154"/>
    </location>
</feature>
<dbReference type="PROSITE" id="PS50088">
    <property type="entry name" value="ANK_REPEAT"/>
    <property type="match status" value="5"/>
</dbReference>
<dbReference type="SUPFAM" id="SSF48403">
    <property type="entry name" value="Ankyrin repeat"/>
    <property type="match status" value="1"/>
</dbReference>
<keyword evidence="2 3" id="KW-0040">ANK repeat</keyword>
<protein>
    <submittedName>
        <fullName evidence="5">Ankyrin-3-like</fullName>
    </submittedName>
</protein>
<dbReference type="PANTHER" id="PTHR24171">
    <property type="entry name" value="ANKYRIN REPEAT DOMAIN-CONTAINING PROTEIN 39-RELATED"/>
    <property type="match status" value="1"/>
</dbReference>
<dbReference type="AlphaFoldDB" id="A0A6J2Y1W7"/>
<feature type="repeat" description="ANK" evidence="3">
    <location>
        <begin position="88"/>
        <end position="120"/>
    </location>
</feature>
<dbReference type="SMART" id="SM00248">
    <property type="entry name" value="ANK"/>
    <property type="match status" value="5"/>
</dbReference>
<dbReference type="RefSeq" id="XP_030757702.1">
    <property type="nucleotide sequence ID" value="XM_030901842.1"/>
</dbReference>
<keyword evidence="1" id="KW-0677">Repeat</keyword>